<evidence type="ECO:0000256" key="7">
    <source>
        <dbReference type="ARBA" id="ARBA00004651"/>
    </source>
</evidence>
<evidence type="ECO:0000256" key="32">
    <source>
        <dbReference type="ARBA" id="ARBA00082408"/>
    </source>
</evidence>
<evidence type="ECO:0000256" key="8">
    <source>
        <dbReference type="ARBA" id="ARBA00005074"/>
    </source>
</evidence>
<dbReference type="Ensembl" id="ENSLLET00000000714.1">
    <property type="protein sequence ID" value="ENSLLEP00000000686.1"/>
    <property type="gene ID" value="ENSLLEG00000000455.1"/>
</dbReference>
<dbReference type="EC" id="3.1.3.4" evidence="10"/>
<evidence type="ECO:0000256" key="13">
    <source>
        <dbReference type="ARBA" id="ARBA00022753"/>
    </source>
</evidence>
<dbReference type="Gene3D" id="1.20.144.10">
    <property type="entry name" value="Phosphatidic acid phosphatase type 2/haloperoxidase"/>
    <property type="match status" value="1"/>
</dbReference>
<keyword evidence="17" id="KW-0443">Lipid metabolism</keyword>
<dbReference type="GO" id="GO:0006644">
    <property type="term" value="P:phospholipid metabolic process"/>
    <property type="evidence" value="ECO:0007669"/>
    <property type="project" value="InterPro"/>
</dbReference>
<evidence type="ECO:0000256" key="14">
    <source>
        <dbReference type="ARBA" id="ARBA00022801"/>
    </source>
</evidence>
<dbReference type="OrthoDB" id="8907274at2759"/>
<comment type="pathway">
    <text evidence="21">Phospholipid metabolism.</text>
</comment>
<keyword evidence="14" id="KW-0378">Hydrolase</keyword>
<comment type="catalytic activity">
    <reaction evidence="23">
        <text>N-(octanoyl)-sphing-4-enine-1-phosphate + H2O = N-octanoylsphing-4-enine + phosphate</text>
        <dbReference type="Rhea" id="RHEA:62040"/>
        <dbReference type="ChEBI" id="CHEBI:15377"/>
        <dbReference type="ChEBI" id="CHEBI:43474"/>
        <dbReference type="ChEBI" id="CHEBI:45815"/>
        <dbReference type="ChEBI" id="CHEBI:85376"/>
    </reaction>
    <physiologicalReaction direction="left-to-right" evidence="23">
        <dbReference type="Rhea" id="RHEA:62041"/>
    </physiologicalReaction>
</comment>
<dbReference type="GO" id="GO:0008195">
    <property type="term" value="F:phosphatidate phosphatase activity"/>
    <property type="evidence" value="ECO:0007669"/>
    <property type="project" value="UniProtKB-EC"/>
</dbReference>
<keyword evidence="15" id="KW-0256">Endoplasmic reticulum</keyword>
<evidence type="ECO:0000256" key="6">
    <source>
        <dbReference type="ARBA" id="ARBA00004520"/>
    </source>
</evidence>
<comment type="catalytic activity">
    <reaction evidence="22">
        <text>a monoacyl-sn-glycero-3-phosphate + H2O = a monoacylglycerol + phosphate</text>
        <dbReference type="Rhea" id="RHEA:46736"/>
        <dbReference type="ChEBI" id="CHEBI:15377"/>
        <dbReference type="ChEBI" id="CHEBI:17408"/>
        <dbReference type="ChEBI" id="CHEBI:43474"/>
        <dbReference type="ChEBI" id="CHEBI:77589"/>
    </reaction>
    <physiologicalReaction direction="left-to-right" evidence="22">
        <dbReference type="Rhea" id="RHEA:46737"/>
    </physiologicalReaction>
</comment>
<sequence length="329" mass="36820">MLPGRRNVYVLLDVLCVCVASLPFIIMTLVNSPYKRGFYCDDESIRYPYREDTITHGLMAGVTISCTVIIISSGEMYMVFSKRLYSRSECNNYVAALYKVIGTFLFGASVSQSLTDLAKYMIGRPRPNFVAVCNPDWTTVNCSGYVTDFVCRGNPSNVTESRLSFYSGHSSFGMYCMLFLSLYVQARLCGKWARLLRPTVQFFLISFALYVGYTRVSDYKHHWSDVLVGLLQGSLVATLTIQSKLKDPELGDRRRSNGSAGGELDILWQTQTSKTADPVAQNPSQIERRDVLGRAERRVSGGWERGLPGHNKIIKHAAVLSKPTGPQHD</sequence>
<evidence type="ECO:0000256" key="33">
    <source>
        <dbReference type="SAM" id="Phobius"/>
    </source>
</evidence>
<evidence type="ECO:0000256" key="22">
    <source>
        <dbReference type="ARBA" id="ARBA00047320"/>
    </source>
</evidence>
<keyword evidence="11" id="KW-1003">Cell membrane</keyword>
<comment type="catalytic activity">
    <reaction evidence="24">
        <text>N-(9Z-octadecenoyl)-ethanolamine phosphate + H2O = N-(9Z-octadecenoyl) ethanolamine + phosphate</text>
        <dbReference type="Rhea" id="RHEA:62160"/>
        <dbReference type="ChEBI" id="CHEBI:15377"/>
        <dbReference type="ChEBI" id="CHEBI:43474"/>
        <dbReference type="ChEBI" id="CHEBI:71466"/>
        <dbReference type="ChEBI" id="CHEBI:145465"/>
    </reaction>
    <physiologicalReaction direction="left-to-right" evidence="24">
        <dbReference type="Rhea" id="RHEA:62161"/>
    </physiologicalReaction>
</comment>
<evidence type="ECO:0000256" key="17">
    <source>
        <dbReference type="ARBA" id="ARBA00023098"/>
    </source>
</evidence>
<keyword evidence="12 33" id="KW-0812">Transmembrane</keyword>
<comment type="subcellular location">
    <subcellularLocation>
        <location evidence="7">Cell membrane</location>
        <topology evidence="7">Multi-pass membrane protein</topology>
    </subcellularLocation>
    <subcellularLocation>
        <location evidence="6">Early endosome membrane</location>
        <topology evidence="6">Multi-pass membrane protein</topology>
    </subcellularLocation>
    <subcellularLocation>
        <location evidence="5">Endoplasmic reticulum membrane</location>
        <topology evidence="5">Multi-pass membrane protein</topology>
    </subcellularLocation>
</comment>
<dbReference type="PANTHER" id="PTHR10165">
    <property type="entry name" value="LIPID PHOSPHATE PHOSPHATASE"/>
    <property type="match status" value="1"/>
</dbReference>
<evidence type="ECO:0000256" key="18">
    <source>
        <dbReference type="ARBA" id="ARBA00023136"/>
    </source>
</evidence>
<feature type="transmembrane region" description="Helical" evidence="33">
    <location>
        <begin position="163"/>
        <end position="183"/>
    </location>
</feature>
<evidence type="ECO:0000256" key="9">
    <source>
        <dbReference type="ARBA" id="ARBA00008816"/>
    </source>
</evidence>
<dbReference type="SMART" id="SM00014">
    <property type="entry name" value="acidPPc"/>
    <property type="match status" value="1"/>
</dbReference>
<dbReference type="AlphaFoldDB" id="A0A8C5LMZ6"/>
<feature type="transmembrane region" description="Helical" evidence="33">
    <location>
        <begin position="7"/>
        <end position="29"/>
    </location>
</feature>
<keyword evidence="13" id="KW-0967">Endosome</keyword>
<comment type="subunit">
    <text evidence="27">Forms functional homodimers and homooligomers. Can also form heterooligomers with PLPP1 and PLPP3.</text>
</comment>
<evidence type="ECO:0000256" key="24">
    <source>
        <dbReference type="ARBA" id="ARBA00048010"/>
    </source>
</evidence>
<keyword evidence="18 33" id="KW-0472">Membrane</keyword>
<comment type="catalytic activity">
    <reaction evidence="1">
        <text>(9Z)-octadecenoyl-sn-glycero-3-phosphate + H2O = (9Z-octadecenoyl)-glycerol + phosphate</text>
        <dbReference type="Rhea" id="RHEA:50884"/>
        <dbReference type="ChEBI" id="CHEBI:15377"/>
        <dbReference type="ChEBI" id="CHEBI:43474"/>
        <dbReference type="ChEBI" id="CHEBI:75937"/>
        <dbReference type="ChEBI" id="CHEBI:84973"/>
    </reaction>
    <physiologicalReaction direction="left-to-right" evidence="1">
        <dbReference type="Rhea" id="RHEA:50885"/>
    </physiologicalReaction>
</comment>
<evidence type="ECO:0000256" key="26">
    <source>
        <dbReference type="ARBA" id="ARBA00058757"/>
    </source>
</evidence>
<gene>
    <name evidence="35" type="primary">PLPP2</name>
</gene>
<dbReference type="SUPFAM" id="SSF48317">
    <property type="entry name" value="Acid phosphatase/Vanadium-dependent haloperoxidase"/>
    <property type="match status" value="1"/>
</dbReference>
<evidence type="ECO:0000256" key="4">
    <source>
        <dbReference type="ARBA" id="ARBA00001611"/>
    </source>
</evidence>
<evidence type="ECO:0000256" key="16">
    <source>
        <dbReference type="ARBA" id="ARBA00022989"/>
    </source>
</evidence>
<dbReference type="GO" id="GO:0005789">
    <property type="term" value="C:endoplasmic reticulum membrane"/>
    <property type="evidence" value="ECO:0007669"/>
    <property type="project" value="UniProtKB-SubCell"/>
</dbReference>
<proteinExistence type="inferred from homology"/>
<evidence type="ECO:0000256" key="30">
    <source>
        <dbReference type="ARBA" id="ARBA00080057"/>
    </source>
</evidence>
<comment type="similarity">
    <text evidence="9">Belongs to the PA-phosphatase related phosphoesterase family.</text>
</comment>
<dbReference type="GO" id="GO:0007165">
    <property type="term" value="P:signal transduction"/>
    <property type="evidence" value="ECO:0007669"/>
    <property type="project" value="TreeGrafter"/>
</dbReference>
<evidence type="ECO:0000256" key="10">
    <source>
        <dbReference type="ARBA" id="ARBA00012638"/>
    </source>
</evidence>
<comment type="catalytic activity">
    <reaction evidence="20">
        <text>an N-acylsphing-4-enine 1-phosphate + H2O = an N-acylsphing-4-enine + phosphate</text>
        <dbReference type="Rhea" id="RHEA:33743"/>
        <dbReference type="ChEBI" id="CHEBI:15377"/>
        <dbReference type="ChEBI" id="CHEBI:43474"/>
        <dbReference type="ChEBI" id="CHEBI:52639"/>
        <dbReference type="ChEBI" id="CHEBI:57674"/>
    </reaction>
    <physiologicalReaction direction="left-to-right" evidence="20">
        <dbReference type="Rhea" id="RHEA:33744"/>
    </physiologicalReaction>
</comment>
<evidence type="ECO:0000256" key="12">
    <source>
        <dbReference type="ARBA" id="ARBA00022692"/>
    </source>
</evidence>
<comment type="catalytic activity">
    <reaction evidence="2">
        <text>1,2-di-(9Z-octadecenoyl)-sn-glycero-3-phosphate + H2O = 1,2-di-(9Z-octadecenoyl)-sn-glycerol + phosphate</text>
        <dbReference type="Rhea" id="RHEA:43244"/>
        <dbReference type="ChEBI" id="CHEBI:15377"/>
        <dbReference type="ChEBI" id="CHEBI:43474"/>
        <dbReference type="ChEBI" id="CHEBI:52333"/>
        <dbReference type="ChEBI" id="CHEBI:74546"/>
    </reaction>
    <physiologicalReaction direction="left-to-right" evidence="2">
        <dbReference type="Rhea" id="RHEA:43245"/>
    </physiologicalReaction>
</comment>
<dbReference type="InterPro" id="IPR043216">
    <property type="entry name" value="PAP-like"/>
</dbReference>
<comment type="catalytic activity">
    <reaction evidence="25">
        <text>sphing-4-enine 1-phosphate + H2O = sphing-4-enine + phosphate</text>
        <dbReference type="Rhea" id="RHEA:27518"/>
        <dbReference type="ChEBI" id="CHEBI:15377"/>
        <dbReference type="ChEBI" id="CHEBI:43474"/>
        <dbReference type="ChEBI" id="CHEBI:57756"/>
        <dbReference type="ChEBI" id="CHEBI:60119"/>
    </reaction>
    <physiologicalReaction direction="left-to-right" evidence="25">
        <dbReference type="Rhea" id="RHEA:27519"/>
    </physiologicalReaction>
</comment>
<dbReference type="Proteomes" id="UP000694569">
    <property type="component" value="Unplaced"/>
</dbReference>
<comment type="catalytic activity">
    <reaction evidence="4">
        <text>1,2-dihexadecanoyl-sn-glycero-3-phosphate + H2O = 1,2-dihexadecanoyl-sn-glycerol + phosphate</text>
        <dbReference type="Rhea" id="RHEA:43236"/>
        <dbReference type="ChEBI" id="CHEBI:15377"/>
        <dbReference type="ChEBI" id="CHEBI:43474"/>
        <dbReference type="ChEBI" id="CHEBI:72859"/>
        <dbReference type="ChEBI" id="CHEBI:82929"/>
    </reaction>
    <physiologicalReaction direction="left-to-right" evidence="4">
        <dbReference type="Rhea" id="RHEA:43237"/>
    </physiologicalReaction>
</comment>
<feature type="domain" description="Phosphatidic acid phosphatase type 2/haloperoxidase" evidence="34">
    <location>
        <begin position="101"/>
        <end position="241"/>
    </location>
</feature>
<comment type="function">
    <text evidence="26">Magnesium-independent phospholipid phosphatase that catalyzes the dephosphorylation of a variety of glycerolipid and sphingolipid phosphate esters including phosphatidate/PA, lysophosphatidate/LPA, sphingosine 1-phosphate/S1P and ceramide 1-phosphate/C1P. Has no apparent extracellular phosphatase activity and therefore most probably acts intracellularly. Also acts on N-oleoyl ethanolamine phosphate/N-(9Z-octadecenoyl)-ethanolamine phosphate, a potential physiological compound. Through dephosphorylation of these bioactive lipid mediators produces new bioactive compounds and may regulate signal transduction in different cellular processes. Indirectly regulates, for instance, cell cycle G1/S phase transition through its phospholipid phosphatase activity.</text>
</comment>
<evidence type="ECO:0000313" key="36">
    <source>
        <dbReference type="Proteomes" id="UP000694569"/>
    </source>
</evidence>
<feature type="transmembrane region" description="Helical" evidence="33">
    <location>
        <begin position="58"/>
        <end position="80"/>
    </location>
</feature>
<organism evidence="35 36">
    <name type="scientific">Leptobrachium leishanense</name>
    <name type="common">Leishan spiny toad</name>
    <dbReference type="NCBI Taxonomy" id="445787"/>
    <lineage>
        <taxon>Eukaryota</taxon>
        <taxon>Metazoa</taxon>
        <taxon>Chordata</taxon>
        <taxon>Craniata</taxon>
        <taxon>Vertebrata</taxon>
        <taxon>Euteleostomi</taxon>
        <taxon>Amphibia</taxon>
        <taxon>Batrachia</taxon>
        <taxon>Anura</taxon>
        <taxon>Pelobatoidea</taxon>
        <taxon>Megophryidae</taxon>
        <taxon>Leptobrachium</taxon>
    </lineage>
</organism>
<evidence type="ECO:0000256" key="28">
    <source>
        <dbReference type="ARBA" id="ARBA00074736"/>
    </source>
</evidence>
<evidence type="ECO:0000256" key="31">
    <source>
        <dbReference type="ARBA" id="ARBA00080461"/>
    </source>
</evidence>
<evidence type="ECO:0000256" key="15">
    <source>
        <dbReference type="ARBA" id="ARBA00022824"/>
    </source>
</evidence>
<evidence type="ECO:0000256" key="11">
    <source>
        <dbReference type="ARBA" id="ARBA00022475"/>
    </source>
</evidence>
<accession>A0A8C5LMZ6</accession>
<keyword evidence="16 33" id="KW-1133">Transmembrane helix</keyword>
<feature type="transmembrane region" description="Helical" evidence="33">
    <location>
        <begin position="92"/>
        <end position="111"/>
    </location>
</feature>
<evidence type="ECO:0000256" key="3">
    <source>
        <dbReference type="ARBA" id="ARBA00001180"/>
    </source>
</evidence>
<evidence type="ECO:0000259" key="34">
    <source>
        <dbReference type="SMART" id="SM00014"/>
    </source>
</evidence>
<dbReference type="CDD" id="cd03384">
    <property type="entry name" value="PAP2_wunen"/>
    <property type="match status" value="1"/>
</dbReference>
<evidence type="ECO:0000256" key="2">
    <source>
        <dbReference type="ARBA" id="ARBA00000980"/>
    </source>
</evidence>
<reference evidence="35" key="1">
    <citation type="submission" date="2025-08" db="UniProtKB">
        <authorList>
            <consortium name="Ensembl"/>
        </authorList>
    </citation>
    <scope>IDENTIFICATION</scope>
</reference>
<keyword evidence="19" id="KW-0325">Glycoprotein</keyword>
<evidence type="ECO:0000256" key="21">
    <source>
        <dbReference type="ARBA" id="ARBA00025707"/>
    </source>
</evidence>
<evidence type="ECO:0000256" key="20">
    <source>
        <dbReference type="ARBA" id="ARBA00023977"/>
    </source>
</evidence>
<dbReference type="GO" id="GO:0005886">
    <property type="term" value="C:plasma membrane"/>
    <property type="evidence" value="ECO:0007669"/>
    <property type="project" value="UniProtKB-SubCell"/>
</dbReference>
<reference evidence="35" key="2">
    <citation type="submission" date="2025-09" db="UniProtKB">
        <authorList>
            <consortium name="Ensembl"/>
        </authorList>
    </citation>
    <scope>IDENTIFICATION</scope>
</reference>
<evidence type="ECO:0000256" key="23">
    <source>
        <dbReference type="ARBA" id="ARBA00047355"/>
    </source>
</evidence>
<dbReference type="PANTHER" id="PTHR10165:SF25">
    <property type="entry name" value="PHOSPHOLIPID PHOSPHATASE 2"/>
    <property type="match status" value="1"/>
</dbReference>
<evidence type="ECO:0000256" key="19">
    <source>
        <dbReference type="ARBA" id="ARBA00023180"/>
    </source>
</evidence>
<keyword evidence="36" id="KW-1185">Reference proteome</keyword>
<dbReference type="Pfam" id="PF01569">
    <property type="entry name" value="PAP2"/>
    <property type="match status" value="1"/>
</dbReference>
<evidence type="ECO:0000256" key="29">
    <source>
        <dbReference type="ARBA" id="ARBA00075472"/>
    </source>
</evidence>
<evidence type="ECO:0000256" key="1">
    <source>
        <dbReference type="ARBA" id="ARBA00000974"/>
    </source>
</evidence>
<name>A0A8C5LMZ6_9ANUR</name>
<dbReference type="FunFam" id="1.20.144.10:FF:000016">
    <property type="entry name" value="Phospholipid phosphatase 2"/>
    <property type="match status" value="1"/>
</dbReference>
<dbReference type="InterPro" id="IPR000326">
    <property type="entry name" value="PAP2/HPO"/>
</dbReference>
<dbReference type="InterPro" id="IPR036938">
    <property type="entry name" value="PAP2/HPO_sf"/>
</dbReference>
<dbReference type="GO" id="GO:0046839">
    <property type="term" value="P:phospholipid dephosphorylation"/>
    <property type="evidence" value="ECO:0007669"/>
    <property type="project" value="TreeGrafter"/>
</dbReference>
<evidence type="ECO:0000256" key="25">
    <source>
        <dbReference type="ARBA" id="ARBA00049314"/>
    </source>
</evidence>
<dbReference type="GeneTree" id="ENSGT00940000155885"/>
<comment type="catalytic activity">
    <reaction evidence="3">
        <text>a 1,2-diacyl-sn-glycero-3-phosphate + H2O = a 1,2-diacyl-sn-glycerol + phosphate</text>
        <dbReference type="Rhea" id="RHEA:27429"/>
        <dbReference type="ChEBI" id="CHEBI:15377"/>
        <dbReference type="ChEBI" id="CHEBI:17815"/>
        <dbReference type="ChEBI" id="CHEBI:43474"/>
        <dbReference type="ChEBI" id="CHEBI:58608"/>
        <dbReference type="EC" id="3.1.3.4"/>
    </reaction>
    <physiologicalReaction direction="left-to-right" evidence="3">
        <dbReference type="Rhea" id="RHEA:27430"/>
    </physiologicalReaction>
</comment>
<dbReference type="GO" id="GO:0031901">
    <property type="term" value="C:early endosome membrane"/>
    <property type="evidence" value="ECO:0007669"/>
    <property type="project" value="UniProtKB-SubCell"/>
</dbReference>
<comment type="pathway">
    <text evidence="8">Lipid metabolism; phospholipid metabolism.</text>
</comment>
<evidence type="ECO:0000313" key="35">
    <source>
        <dbReference type="Ensembl" id="ENSLLEP00000000686.1"/>
    </source>
</evidence>
<evidence type="ECO:0000256" key="5">
    <source>
        <dbReference type="ARBA" id="ARBA00004477"/>
    </source>
</evidence>
<protein>
    <recommendedName>
        <fullName evidence="28">Phospholipid phosphatase 2</fullName>
        <ecNumber evidence="10">3.1.3.4</ecNumber>
    </recommendedName>
    <alternativeName>
        <fullName evidence="32">Lipid phosphate phosphohydrolase 2</fullName>
    </alternativeName>
    <alternativeName>
        <fullName evidence="30">PAP2-gamma</fullName>
    </alternativeName>
    <alternativeName>
        <fullName evidence="29">Phosphatidate phosphohydrolase type 2c</fullName>
    </alternativeName>
    <alternativeName>
        <fullName evidence="31">Phosphatidic acid phosphatase 2c</fullName>
    </alternativeName>
</protein>
<evidence type="ECO:0000256" key="27">
    <source>
        <dbReference type="ARBA" id="ARBA00062356"/>
    </source>
</evidence>